<dbReference type="Proteomes" id="UP000027583">
    <property type="component" value="Unassembled WGS sequence"/>
</dbReference>
<feature type="region of interest" description="Disordered" evidence="1">
    <location>
        <begin position="46"/>
        <end position="103"/>
    </location>
</feature>
<dbReference type="EMBL" id="CBLX010000004">
    <property type="protein sequence ID" value="CDG38796.1"/>
    <property type="molecule type" value="Genomic_DNA"/>
</dbReference>
<dbReference type="RefSeq" id="WP_023977917.1">
    <property type="nucleotide sequence ID" value="NZ_CBLX010000004.1"/>
</dbReference>
<proteinExistence type="predicted"/>
<evidence type="ECO:0000313" key="2">
    <source>
        <dbReference type="EMBL" id="CDG38796.1"/>
    </source>
</evidence>
<evidence type="ECO:0000313" key="3">
    <source>
        <dbReference type="Proteomes" id="UP000027583"/>
    </source>
</evidence>
<reference evidence="2 3" key="2">
    <citation type="journal article" date="2014" name="PLoS ONE">
        <title>Evolution of mitochondria reconstructed from the energy metabolism of living bacteria.</title>
        <authorList>
            <person name="Degli Esposti M."/>
            <person name="Chouaia B."/>
            <person name="Comandatore F."/>
            <person name="Crotti E."/>
            <person name="Sassera D."/>
            <person name="Lievens P.M."/>
            <person name="Daffonchio D."/>
            <person name="Bandi C."/>
        </authorList>
    </citation>
    <scope>NUCLEOTIDE SEQUENCE [LARGE SCALE GENOMIC DNA]</scope>
    <source>
        <strain evidence="2 3">SF2.1</strain>
    </source>
</reference>
<evidence type="ECO:0000256" key="1">
    <source>
        <dbReference type="SAM" id="MobiDB-lite"/>
    </source>
</evidence>
<sequence length="103" mass="11411">MANDQFDTPVFDGEDNKHYSARALAEAALRAEGEGEQEKAEQLFRQAEAADPSALESVLLERRSEHPGFSPQPASKDEEVAAMSRTIEPERHAPPPEAMDENY</sequence>
<comment type="caution">
    <text evidence="2">The sequence shown here is derived from an EMBL/GenBank/DDBJ whole genome shotgun (WGS) entry which is preliminary data.</text>
</comment>
<dbReference type="AlphaFoldDB" id="A0A060QHS3"/>
<accession>A0A060QHS3</accession>
<protein>
    <submittedName>
        <fullName evidence="2">Uncharacterized protein</fullName>
    </submittedName>
</protein>
<name>A0A060QHS3_9PROT</name>
<reference evidence="2 3" key="1">
    <citation type="journal article" date="2014" name="Genome Biol. Evol.">
        <title>Acetic acid bacteria genomes reveal functional traits for adaptation to life in insect guts.</title>
        <authorList>
            <person name="Chouaia B."/>
            <person name="Gaiarsa S."/>
            <person name="Crotti E."/>
            <person name="Comandatore F."/>
            <person name="Degli Esposti M."/>
            <person name="Ricci I."/>
            <person name="Alma A."/>
            <person name="Favia G."/>
            <person name="Bandi C."/>
            <person name="Daffonchio D."/>
        </authorList>
    </citation>
    <scope>NUCLEOTIDE SEQUENCE [LARGE SCALE GENOMIC DNA]</scope>
    <source>
        <strain evidence="2 3">SF2.1</strain>
    </source>
</reference>
<gene>
    <name evidence="2" type="ORF">ASAP_0751</name>
</gene>
<organism evidence="2 3">
    <name type="scientific">Asaia bogorensis</name>
    <dbReference type="NCBI Taxonomy" id="91915"/>
    <lineage>
        <taxon>Bacteria</taxon>
        <taxon>Pseudomonadati</taxon>
        <taxon>Pseudomonadota</taxon>
        <taxon>Alphaproteobacteria</taxon>
        <taxon>Acetobacterales</taxon>
        <taxon>Acetobacteraceae</taxon>
        <taxon>Asaia</taxon>
    </lineage>
</organism>